<dbReference type="PROSITE" id="PS00211">
    <property type="entry name" value="ABC_TRANSPORTER_1"/>
    <property type="match status" value="1"/>
</dbReference>
<gene>
    <name evidence="6" type="ORF">GBAR_LOCUS13956</name>
</gene>
<dbReference type="NCBIfam" id="NF000355">
    <property type="entry name" value="ribo_prot_ABC_F"/>
    <property type="match status" value="1"/>
</dbReference>
<evidence type="ECO:0000313" key="7">
    <source>
        <dbReference type="Proteomes" id="UP001174909"/>
    </source>
</evidence>
<keyword evidence="7" id="KW-1185">Reference proteome</keyword>
<feature type="coiled-coil region" evidence="4">
    <location>
        <begin position="534"/>
        <end position="594"/>
    </location>
</feature>
<proteinExistence type="inferred from homology"/>
<evidence type="ECO:0000313" key="6">
    <source>
        <dbReference type="EMBL" id="CAI8023932.1"/>
    </source>
</evidence>
<evidence type="ECO:0000256" key="1">
    <source>
        <dbReference type="ARBA" id="ARBA00011054"/>
    </source>
</evidence>
<dbReference type="GO" id="GO:0016887">
    <property type="term" value="F:ATP hydrolysis activity"/>
    <property type="evidence" value="ECO:0007669"/>
    <property type="project" value="InterPro"/>
</dbReference>
<accession>A0AA35S7G7</accession>
<dbReference type="SUPFAM" id="SSF52540">
    <property type="entry name" value="P-loop containing nucleoside triphosphate hydrolases"/>
    <property type="match status" value="2"/>
</dbReference>
<feature type="domain" description="ABC transporter" evidence="5">
    <location>
        <begin position="4"/>
        <end position="229"/>
    </location>
</feature>
<dbReference type="CDD" id="cd03221">
    <property type="entry name" value="ABCF_EF-3"/>
    <property type="match status" value="1"/>
</dbReference>
<keyword evidence="3 6" id="KW-0067">ATP-binding</keyword>
<organism evidence="6 7">
    <name type="scientific">Geodia barretti</name>
    <name type="common">Barrett's horny sponge</name>
    <dbReference type="NCBI Taxonomy" id="519541"/>
    <lineage>
        <taxon>Eukaryota</taxon>
        <taxon>Metazoa</taxon>
        <taxon>Porifera</taxon>
        <taxon>Demospongiae</taxon>
        <taxon>Heteroscleromorpha</taxon>
        <taxon>Tetractinellida</taxon>
        <taxon>Astrophorina</taxon>
        <taxon>Geodiidae</taxon>
        <taxon>Geodia</taxon>
    </lineage>
</organism>
<dbReference type="PANTHER" id="PTHR42855">
    <property type="entry name" value="ABC TRANSPORTER ATP-BINDING SUBUNIT"/>
    <property type="match status" value="1"/>
</dbReference>
<dbReference type="InterPro" id="IPR032781">
    <property type="entry name" value="ABC_tran_Xtn"/>
</dbReference>
<dbReference type="AlphaFoldDB" id="A0AA35S7G7"/>
<dbReference type="PANTHER" id="PTHR42855:SF2">
    <property type="entry name" value="DRUG RESISTANCE ABC TRANSPORTER,ATP-BINDING PROTEIN"/>
    <property type="match status" value="1"/>
</dbReference>
<dbReference type="InterPro" id="IPR017871">
    <property type="entry name" value="ABC_transporter-like_CS"/>
</dbReference>
<comment type="similarity">
    <text evidence="1">Belongs to the ABC transporter superfamily. ABCF family. EF3 subfamily.</text>
</comment>
<dbReference type="Pfam" id="PF12848">
    <property type="entry name" value="ABC_tran_Xtn"/>
    <property type="match status" value="1"/>
</dbReference>
<reference evidence="6" key="1">
    <citation type="submission" date="2023-03" db="EMBL/GenBank/DDBJ databases">
        <authorList>
            <person name="Steffen K."/>
            <person name="Cardenas P."/>
        </authorList>
    </citation>
    <scope>NUCLEOTIDE SEQUENCE</scope>
</reference>
<feature type="domain" description="ABC transporter" evidence="5">
    <location>
        <begin position="305"/>
        <end position="517"/>
    </location>
</feature>
<dbReference type="InterPro" id="IPR027417">
    <property type="entry name" value="P-loop_NTPase"/>
</dbReference>
<keyword evidence="2" id="KW-0547">Nucleotide-binding</keyword>
<protein>
    <submittedName>
        <fullName evidence="6">ATP-binding protein YdiF</fullName>
    </submittedName>
</protein>
<evidence type="ECO:0000259" key="5">
    <source>
        <dbReference type="PROSITE" id="PS50893"/>
    </source>
</evidence>
<name>A0AA35S7G7_GEOBA</name>
<evidence type="ECO:0000256" key="2">
    <source>
        <dbReference type="ARBA" id="ARBA00022741"/>
    </source>
</evidence>
<dbReference type="Proteomes" id="UP001174909">
    <property type="component" value="Unassembled WGS sequence"/>
</dbReference>
<keyword evidence="4" id="KW-0175">Coiled coil</keyword>
<dbReference type="SMART" id="SM00382">
    <property type="entry name" value="AAA"/>
    <property type="match status" value="2"/>
</dbReference>
<dbReference type="Gene3D" id="3.40.50.300">
    <property type="entry name" value="P-loop containing nucleotide triphosphate hydrolases"/>
    <property type="match status" value="2"/>
</dbReference>
<dbReference type="GO" id="GO:0005524">
    <property type="term" value="F:ATP binding"/>
    <property type="evidence" value="ECO:0007669"/>
    <property type="project" value="UniProtKB-KW"/>
</dbReference>
<comment type="caution">
    <text evidence="6">The sequence shown here is derived from an EMBL/GenBank/DDBJ whole genome shotgun (WGS) entry which is preliminary data.</text>
</comment>
<dbReference type="InterPro" id="IPR003439">
    <property type="entry name" value="ABC_transporter-like_ATP-bd"/>
</dbReference>
<evidence type="ECO:0000256" key="3">
    <source>
        <dbReference type="ARBA" id="ARBA00022840"/>
    </source>
</evidence>
<dbReference type="Pfam" id="PF00005">
    <property type="entry name" value="ABC_tran"/>
    <property type="match status" value="2"/>
</dbReference>
<dbReference type="InterPro" id="IPR003593">
    <property type="entry name" value="AAA+_ATPase"/>
</dbReference>
<dbReference type="PROSITE" id="PS50893">
    <property type="entry name" value="ABC_TRANSPORTER_2"/>
    <property type="match status" value="2"/>
</dbReference>
<sequence length="599" mass="67621">MLVASFNNVSAHYGSQIVLDGVSFQIDENDKLGLIGRNGSGKTTLLKYVDADESVTVRGLPAGRLQPRREELRRAERGLESGGQVDTGRALDAYQNALDAHDRMDGERFVDEAGSMLASMGLEGKKAQRVGSLSGGEQNVLSLTRALLAKPDLLLLDEPGNHLDFHGMAWLEDFLLRFTGAVLVVSHNRYLLDRVASGILELEHGRITHYDGNYSAYRAQRLRDLLSQQSDYIANQKRLARLEALVHRFEQIARANSDPAWGRRLRARRSQLERERRQAVDKPEMDTSAIRTHFESAPTRANIAIHVRDYTRGYGEDILFDKAEMEVNGGETVALVGANGSGKSTLLRDIVERGEWDSEDIRVGPSMKIGYSAQQQETLDDDQTVVQQVREAAPMSNQAAFGLLSALLFDHEDMDKTVGDLSGGERNRLQIARLMAMKPNLLILDEPTNHMDIPSQEAVEEALEEFQGTLLIVSHDRYFLDKLAQRVVEIRDRKLVSHPGGFSEFWRATRPTDGGVVGRVSRRRRRSASDRVRRAHNRQEQVDLERRIQEAEARKLSLEDEMTQAFANRQMRQGRRAQRQLERLTAELQDMYDRWVESG</sequence>
<dbReference type="EMBL" id="CASHTH010002045">
    <property type="protein sequence ID" value="CAI8023932.1"/>
    <property type="molecule type" value="Genomic_DNA"/>
</dbReference>
<dbReference type="InterPro" id="IPR051309">
    <property type="entry name" value="ABCF_ATPase"/>
</dbReference>
<evidence type="ECO:0000256" key="4">
    <source>
        <dbReference type="SAM" id="Coils"/>
    </source>
</evidence>